<keyword evidence="5" id="KW-0862">Zinc</keyword>
<dbReference type="InterPro" id="IPR036236">
    <property type="entry name" value="Znf_C2H2_sf"/>
</dbReference>
<dbReference type="PROSITE" id="PS50157">
    <property type="entry name" value="ZINC_FINGER_C2H2_2"/>
    <property type="match status" value="3"/>
</dbReference>
<sequence length="825" mass="95270">MVNCDHLSPLGDYLYQLYKSQILCDLSIITRTGTTVLAHKLVVAAFSGGVRTEVEKWKDLPQMSIVVEYQPILTRSNNGDDEQEGEVTGITKEEKGTISDISEQTSIEESNEGREITVITKGDKGTILDISDLTSIEESNEEREKTVKTNDVNGDCNSVSGKVINGRNLEMNKSFNCQSFEMCDDLGVKDDDTSADIDDCGASWEDEIEVIDDSPKRIDSLGEPRDTDKTFLRKTDQNNTHDTSGHAVKATPILVKDGRNKYTLDAEHLTDTKKDRRKRYTLDAENLTDRKKDRRNRYTLDAQNLTDTKKERIRYDRRRPLLNQSQSLFGKMKPTMKKFKKKNLAKSCDKSYLGIRGLATHLIEKHKLKSDRVQKLTGYPKYFKYKKFCDQKCNECGIDFDSLSDFRAHCRSVHKKKQLDLDIACTYENCSEKFLLESELNKHIIEFHEIHEIKSVKHMTLRHSEVKVSRGVDRHDLTTQGQKQGQLIETSAFSVENVEKKNKERTVNEREKFSKAIESQTSSYQKKNFNNVSLPSKKNRCYKCPKSSVCGHNSASLHLKEKHGKLQLRQRSIYSRIEKHVNMRSSMISRESCLRKVQVELNEENRTCDKCDKTFSSVGKVFRHLKRAKYHTDNQPLKSTGYPRKVDVKKKTMTCMDCQRSFTNLRNLSNHLQSIHKYTFELAREATGYPSFVKVIEQTKKVSKCQKCSEVFPTMKDLKTHTVAVHGIPCKFCDARFLHPVSLKRHGFRNHREHIKEFQMITYTSDKERTPNEACEGENFSKRLVWIVKVKHCHIKRRKSSTIYYCHQRSIDVINVPSRQSVEIS</sequence>
<keyword evidence="3" id="KW-0677">Repeat</keyword>
<evidence type="ECO:0000256" key="1">
    <source>
        <dbReference type="ARBA" id="ARBA00004123"/>
    </source>
</evidence>
<dbReference type="EMBL" id="CACVKT020001605">
    <property type="protein sequence ID" value="CAC5369480.1"/>
    <property type="molecule type" value="Genomic_DNA"/>
</dbReference>
<dbReference type="InterPro" id="IPR013087">
    <property type="entry name" value="Znf_C2H2_type"/>
</dbReference>
<keyword evidence="2" id="KW-0479">Metal-binding</keyword>
<dbReference type="PROSITE" id="PS00028">
    <property type="entry name" value="ZINC_FINGER_C2H2_1"/>
    <property type="match status" value="5"/>
</dbReference>
<dbReference type="GO" id="GO:0000981">
    <property type="term" value="F:DNA-binding transcription factor activity, RNA polymerase II-specific"/>
    <property type="evidence" value="ECO:0007669"/>
    <property type="project" value="TreeGrafter"/>
</dbReference>
<comment type="subcellular location">
    <subcellularLocation>
        <location evidence="1">Nucleus</location>
    </subcellularLocation>
</comment>
<dbReference type="Proteomes" id="UP000507470">
    <property type="component" value="Unassembled WGS sequence"/>
</dbReference>
<evidence type="ECO:0000256" key="5">
    <source>
        <dbReference type="ARBA" id="ARBA00022833"/>
    </source>
</evidence>
<keyword evidence="10" id="KW-1185">Reference proteome</keyword>
<protein>
    <submittedName>
        <fullName evidence="9">KRAB</fullName>
    </submittedName>
</protein>
<dbReference type="SMART" id="SM00355">
    <property type="entry name" value="ZnF_C2H2"/>
    <property type="match status" value="6"/>
</dbReference>
<evidence type="ECO:0000313" key="10">
    <source>
        <dbReference type="Proteomes" id="UP000507470"/>
    </source>
</evidence>
<feature type="domain" description="C2H2-type" evidence="8">
    <location>
        <begin position="653"/>
        <end position="676"/>
    </location>
</feature>
<dbReference type="Gene3D" id="3.30.160.60">
    <property type="entry name" value="Classic Zinc Finger"/>
    <property type="match status" value="3"/>
</dbReference>
<evidence type="ECO:0000256" key="4">
    <source>
        <dbReference type="ARBA" id="ARBA00022771"/>
    </source>
</evidence>
<reference evidence="9 10" key="1">
    <citation type="submission" date="2020-06" db="EMBL/GenBank/DDBJ databases">
        <authorList>
            <person name="Li R."/>
            <person name="Bekaert M."/>
        </authorList>
    </citation>
    <scope>NUCLEOTIDE SEQUENCE [LARGE SCALE GENOMIC DNA]</scope>
    <source>
        <strain evidence="10">wild</strain>
    </source>
</reference>
<dbReference type="Pfam" id="PF00096">
    <property type="entry name" value="zf-C2H2"/>
    <property type="match status" value="1"/>
</dbReference>
<evidence type="ECO:0000313" key="9">
    <source>
        <dbReference type="EMBL" id="CAC5369480.1"/>
    </source>
</evidence>
<keyword evidence="4 7" id="KW-0863">Zinc-finger</keyword>
<organism evidence="9 10">
    <name type="scientific">Mytilus coruscus</name>
    <name type="common">Sea mussel</name>
    <dbReference type="NCBI Taxonomy" id="42192"/>
    <lineage>
        <taxon>Eukaryota</taxon>
        <taxon>Metazoa</taxon>
        <taxon>Spiralia</taxon>
        <taxon>Lophotrochozoa</taxon>
        <taxon>Mollusca</taxon>
        <taxon>Bivalvia</taxon>
        <taxon>Autobranchia</taxon>
        <taxon>Pteriomorphia</taxon>
        <taxon>Mytilida</taxon>
        <taxon>Mytiloidea</taxon>
        <taxon>Mytilidae</taxon>
        <taxon>Mytilinae</taxon>
        <taxon>Mytilus</taxon>
    </lineage>
</organism>
<evidence type="ECO:0000256" key="6">
    <source>
        <dbReference type="ARBA" id="ARBA00023242"/>
    </source>
</evidence>
<feature type="domain" description="C2H2-type" evidence="8">
    <location>
        <begin position="606"/>
        <end position="636"/>
    </location>
</feature>
<feature type="domain" description="C2H2-type" evidence="8">
    <location>
        <begin position="391"/>
        <end position="419"/>
    </location>
</feature>
<gene>
    <name evidence="9" type="ORF">MCOR_8662</name>
</gene>
<dbReference type="PANTHER" id="PTHR24394:SF44">
    <property type="entry name" value="ZINC FINGER PROTEIN 271-LIKE"/>
    <property type="match status" value="1"/>
</dbReference>
<evidence type="ECO:0000259" key="8">
    <source>
        <dbReference type="PROSITE" id="PS50157"/>
    </source>
</evidence>
<evidence type="ECO:0000256" key="3">
    <source>
        <dbReference type="ARBA" id="ARBA00022737"/>
    </source>
</evidence>
<dbReference type="AlphaFoldDB" id="A0A6J8AJY5"/>
<dbReference type="PANTHER" id="PTHR24394">
    <property type="entry name" value="ZINC FINGER PROTEIN"/>
    <property type="match status" value="1"/>
</dbReference>
<accession>A0A6J8AJY5</accession>
<evidence type="ECO:0000256" key="2">
    <source>
        <dbReference type="ARBA" id="ARBA00022723"/>
    </source>
</evidence>
<dbReference type="GO" id="GO:0005634">
    <property type="term" value="C:nucleus"/>
    <property type="evidence" value="ECO:0007669"/>
    <property type="project" value="UniProtKB-SubCell"/>
</dbReference>
<keyword evidence="6" id="KW-0539">Nucleus</keyword>
<dbReference type="GO" id="GO:0008270">
    <property type="term" value="F:zinc ion binding"/>
    <property type="evidence" value="ECO:0007669"/>
    <property type="project" value="UniProtKB-KW"/>
</dbReference>
<proteinExistence type="predicted"/>
<dbReference type="SUPFAM" id="SSF57667">
    <property type="entry name" value="beta-beta-alpha zinc fingers"/>
    <property type="match status" value="1"/>
</dbReference>
<name>A0A6J8AJY5_MYTCO</name>
<evidence type="ECO:0000256" key="7">
    <source>
        <dbReference type="PROSITE-ProRule" id="PRU00042"/>
    </source>
</evidence>